<evidence type="ECO:0000313" key="2">
    <source>
        <dbReference type="EMBL" id="TRM66965.1"/>
    </source>
</evidence>
<feature type="signal peptide" evidence="1">
    <location>
        <begin position="1"/>
        <end position="22"/>
    </location>
</feature>
<reference evidence="2 3" key="1">
    <citation type="journal article" date="2019" name="New Phytol.">
        <title>Comparative genomics reveals unique wood-decay strategies and fruiting body development in the Schizophyllaceae.</title>
        <authorList>
            <person name="Almasi E."/>
            <person name="Sahu N."/>
            <person name="Krizsan K."/>
            <person name="Balint B."/>
            <person name="Kovacs G.M."/>
            <person name="Kiss B."/>
            <person name="Cseklye J."/>
            <person name="Drula E."/>
            <person name="Henrissat B."/>
            <person name="Nagy I."/>
            <person name="Chovatia M."/>
            <person name="Adam C."/>
            <person name="LaButti K."/>
            <person name="Lipzen A."/>
            <person name="Riley R."/>
            <person name="Grigoriev I.V."/>
            <person name="Nagy L.G."/>
        </authorList>
    </citation>
    <scope>NUCLEOTIDE SEQUENCE [LARGE SCALE GENOMIC DNA]</scope>
    <source>
        <strain evidence="2 3">NL-1724</strain>
    </source>
</reference>
<gene>
    <name evidence="2" type="ORF">BD626DRAFT_484357</name>
</gene>
<dbReference type="AlphaFoldDB" id="A0A550CQ93"/>
<accession>A0A550CQ93</accession>
<keyword evidence="3" id="KW-1185">Reference proteome</keyword>
<dbReference type="Proteomes" id="UP000320762">
    <property type="component" value="Unassembled WGS sequence"/>
</dbReference>
<proteinExistence type="predicted"/>
<name>A0A550CQ93_9AGAR</name>
<evidence type="ECO:0008006" key="4">
    <source>
        <dbReference type="Google" id="ProtNLM"/>
    </source>
</evidence>
<evidence type="ECO:0000313" key="3">
    <source>
        <dbReference type="Proteomes" id="UP000320762"/>
    </source>
</evidence>
<sequence>MGKKSYIFLATIQVSALALARCRTVGRFWLPKATWSITCIGTGSLGRCVRRDHARPPRPVRVGYREWVSES</sequence>
<dbReference type="EMBL" id="VDMD01000003">
    <property type="protein sequence ID" value="TRM66965.1"/>
    <property type="molecule type" value="Genomic_DNA"/>
</dbReference>
<keyword evidence="1" id="KW-0732">Signal</keyword>
<evidence type="ECO:0000256" key="1">
    <source>
        <dbReference type="SAM" id="SignalP"/>
    </source>
</evidence>
<protein>
    <recommendedName>
        <fullName evidence="4">Secreted protein</fullName>
    </recommendedName>
</protein>
<organism evidence="2 3">
    <name type="scientific">Schizophyllum amplum</name>
    <dbReference type="NCBI Taxonomy" id="97359"/>
    <lineage>
        <taxon>Eukaryota</taxon>
        <taxon>Fungi</taxon>
        <taxon>Dikarya</taxon>
        <taxon>Basidiomycota</taxon>
        <taxon>Agaricomycotina</taxon>
        <taxon>Agaricomycetes</taxon>
        <taxon>Agaricomycetidae</taxon>
        <taxon>Agaricales</taxon>
        <taxon>Schizophyllaceae</taxon>
        <taxon>Schizophyllum</taxon>
    </lineage>
</organism>
<feature type="chain" id="PRO_5022051543" description="Secreted protein" evidence="1">
    <location>
        <begin position="23"/>
        <end position="71"/>
    </location>
</feature>
<comment type="caution">
    <text evidence="2">The sequence shown here is derived from an EMBL/GenBank/DDBJ whole genome shotgun (WGS) entry which is preliminary data.</text>
</comment>